<evidence type="ECO:0000256" key="7">
    <source>
        <dbReference type="ARBA" id="ARBA00022741"/>
    </source>
</evidence>
<reference evidence="14 15" key="1">
    <citation type="submission" date="2017-08" db="EMBL/GenBank/DDBJ databases">
        <title>Burning lignite coal seam in the remote Altai Mountains harbors a hydrogen-driven thermophilic microbial community.</title>
        <authorList>
            <person name="Kadnikov V.V."/>
            <person name="Mardanov A.V."/>
            <person name="Ivasenko D."/>
            <person name="Beletsky A.V."/>
            <person name="Karnachuk O.V."/>
            <person name="Ravin N.V."/>
        </authorList>
    </citation>
    <scope>NUCLEOTIDE SEQUENCE [LARGE SCALE GENOMIC DNA]</scope>
    <source>
        <strain evidence="14">AL31</strain>
    </source>
</reference>
<keyword evidence="6 12" id="KW-0808">Transferase</keyword>
<dbReference type="EC" id="2.7.4.22" evidence="12"/>
<dbReference type="InterPro" id="IPR011817">
    <property type="entry name" value="Uridylate_kinase"/>
</dbReference>
<evidence type="ECO:0000256" key="1">
    <source>
        <dbReference type="ARBA" id="ARBA00004496"/>
    </source>
</evidence>
<comment type="function">
    <text evidence="12">Catalyzes the reversible phosphorylation of UMP to UDP.</text>
</comment>
<feature type="region of interest" description="Involved in allosteric activation by GTP" evidence="12">
    <location>
        <begin position="26"/>
        <end position="31"/>
    </location>
</feature>
<keyword evidence="7 12" id="KW-0547">Nucleotide-binding</keyword>
<dbReference type="Proteomes" id="UP000244016">
    <property type="component" value="Unassembled WGS sequence"/>
</dbReference>
<dbReference type="CDD" id="cd04254">
    <property type="entry name" value="AAK_UMPK-PyrH-Ec"/>
    <property type="match status" value="1"/>
</dbReference>
<dbReference type="SUPFAM" id="SSF53633">
    <property type="entry name" value="Carbamate kinase-like"/>
    <property type="match status" value="1"/>
</dbReference>
<dbReference type="FunFam" id="3.40.1160.10:FF:000001">
    <property type="entry name" value="Uridylate kinase"/>
    <property type="match status" value="1"/>
</dbReference>
<comment type="caution">
    <text evidence="12">Lacks conserved residue(s) required for the propagation of feature annotation.</text>
</comment>
<evidence type="ECO:0000313" key="14">
    <source>
        <dbReference type="EMBL" id="PTQ52642.1"/>
    </source>
</evidence>
<dbReference type="GO" id="GO:0006225">
    <property type="term" value="P:UDP biosynthetic process"/>
    <property type="evidence" value="ECO:0007669"/>
    <property type="project" value="TreeGrafter"/>
</dbReference>
<dbReference type="Pfam" id="PF00696">
    <property type="entry name" value="AA_kinase"/>
    <property type="match status" value="1"/>
</dbReference>
<gene>
    <name evidence="12" type="primary">pyrH</name>
    <name evidence="14" type="ORF">BLITH_0821</name>
</gene>
<feature type="binding site" evidence="12">
    <location>
        <position position="178"/>
    </location>
    <ligand>
        <name>ATP</name>
        <dbReference type="ChEBI" id="CHEBI:30616"/>
    </ligand>
</feature>
<dbReference type="GO" id="GO:0005524">
    <property type="term" value="F:ATP binding"/>
    <property type="evidence" value="ECO:0007669"/>
    <property type="project" value="UniProtKB-KW"/>
</dbReference>
<dbReference type="GO" id="GO:0005737">
    <property type="term" value="C:cytoplasm"/>
    <property type="evidence" value="ECO:0007669"/>
    <property type="project" value="UniProtKB-SubCell"/>
</dbReference>
<comment type="similarity">
    <text evidence="3 12">Belongs to the UMP kinase family.</text>
</comment>
<comment type="catalytic activity">
    <reaction evidence="11 12">
        <text>UMP + ATP = UDP + ADP</text>
        <dbReference type="Rhea" id="RHEA:24400"/>
        <dbReference type="ChEBI" id="CHEBI:30616"/>
        <dbReference type="ChEBI" id="CHEBI:57865"/>
        <dbReference type="ChEBI" id="CHEBI:58223"/>
        <dbReference type="ChEBI" id="CHEBI:456216"/>
        <dbReference type="EC" id="2.7.4.22"/>
    </reaction>
</comment>
<accession>A0A2T5G8W5</accession>
<dbReference type="InterPro" id="IPR015963">
    <property type="entry name" value="Uridylate_kinase_bac"/>
</dbReference>
<evidence type="ECO:0000256" key="11">
    <source>
        <dbReference type="ARBA" id="ARBA00047767"/>
    </source>
</evidence>
<dbReference type="HAMAP" id="MF_01220_B">
    <property type="entry name" value="PyrH_B"/>
    <property type="match status" value="1"/>
</dbReference>
<evidence type="ECO:0000256" key="3">
    <source>
        <dbReference type="ARBA" id="ARBA00007614"/>
    </source>
</evidence>
<dbReference type="InterPro" id="IPR001048">
    <property type="entry name" value="Asp/Glu/Uridylate_kinase"/>
</dbReference>
<evidence type="ECO:0000256" key="8">
    <source>
        <dbReference type="ARBA" id="ARBA00022777"/>
    </source>
</evidence>
<dbReference type="Gene3D" id="3.40.1160.10">
    <property type="entry name" value="Acetylglutamate kinase-like"/>
    <property type="match status" value="1"/>
</dbReference>
<evidence type="ECO:0000256" key="6">
    <source>
        <dbReference type="ARBA" id="ARBA00022679"/>
    </source>
</evidence>
<comment type="activity regulation">
    <text evidence="12">Allosterically activated by GTP. Inhibited by UTP.</text>
</comment>
<keyword evidence="10 12" id="KW-0665">Pyrimidine biosynthesis</keyword>
<feature type="binding site" evidence="12">
    <location>
        <begin position="18"/>
        <end position="21"/>
    </location>
    <ligand>
        <name>ATP</name>
        <dbReference type="ChEBI" id="CHEBI:30616"/>
    </ligand>
</feature>
<evidence type="ECO:0000256" key="9">
    <source>
        <dbReference type="ARBA" id="ARBA00022840"/>
    </source>
</evidence>
<dbReference type="AlphaFoldDB" id="A0A2T5G8W5"/>
<dbReference type="UniPathway" id="UPA00159">
    <property type="reaction ID" value="UER00275"/>
</dbReference>
<evidence type="ECO:0000256" key="10">
    <source>
        <dbReference type="ARBA" id="ARBA00022975"/>
    </source>
</evidence>
<comment type="subunit">
    <text evidence="12">Homohexamer.</text>
</comment>
<feature type="binding site" evidence="12">
    <location>
        <position position="60"/>
    </location>
    <ligand>
        <name>UMP</name>
        <dbReference type="ChEBI" id="CHEBI:57865"/>
    </ligand>
</feature>
<feature type="binding site" evidence="12">
    <location>
        <position position="65"/>
    </location>
    <ligand>
        <name>ATP</name>
        <dbReference type="ChEBI" id="CHEBI:30616"/>
    </ligand>
</feature>
<organism evidence="14 15">
    <name type="scientific">Brockia lithotrophica</name>
    <dbReference type="NCBI Taxonomy" id="933949"/>
    <lineage>
        <taxon>Bacteria</taxon>
        <taxon>Bacillati</taxon>
        <taxon>Bacillota</taxon>
        <taxon>Bacilli</taxon>
        <taxon>Bacillales</taxon>
        <taxon>Bacillales Family X. Incertae Sedis</taxon>
        <taxon>Brockia</taxon>
    </lineage>
</organism>
<evidence type="ECO:0000256" key="2">
    <source>
        <dbReference type="ARBA" id="ARBA00004791"/>
    </source>
</evidence>
<feature type="binding site" evidence="12">
    <location>
        <position position="80"/>
    </location>
    <ligand>
        <name>UMP</name>
        <dbReference type="ChEBI" id="CHEBI:57865"/>
    </ligand>
</feature>
<feature type="binding site" evidence="12">
    <location>
        <position position="61"/>
    </location>
    <ligand>
        <name>ATP</name>
        <dbReference type="ChEBI" id="CHEBI:30616"/>
    </ligand>
</feature>
<protein>
    <recommendedName>
        <fullName evidence="12">Uridylate kinase</fullName>
        <shortName evidence="12">UK</shortName>
        <ecNumber evidence="12">2.7.4.22</ecNumber>
    </recommendedName>
    <alternativeName>
        <fullName evidence="12">Uridine monophosphate kinase</fullName>
        <shortName evidence="12">UMP kinase</shortName>
        <shortName evidence="12">UMPK</shortName>
    </alternativeName>
</protein>
<feature type="binding site" evidence="12">
    <location>
        <position position="175"/>
    </location>
    <ligand>
        <name>ATP</name>
        <dbReference type="ChEBI" id="CHEBI:30616"/>
    </ligand>
</feature>
<dbReference type="PANTHER" id="PTHR42833:SF4">
    <property type="entry name" value="URIDYLATE KINASE PUMPKIN, CHLOROPLASTIC"/>
    <property type="match status" value="1"/>
</dbReference>
<comment type="pathway">
    <text evidence="2 12">Pyrimidine metabolism; CTP biosynthesis via de novo pathway; UDP from UMP (UMPK route): step 1/1.</text>
</comment>
<keyword evidence="5 12" id="KW-0021">Allosteric enzyme</keyword>
<comment type="caution">
    <text evidence="14">The sequence shown here is derived from an EMBL/GenBank/DDBJ whole genome shotgun (WGS) entry which is preliminary data.</text>
</comment>
<feature type="binding site" evidence="12">
    <location>
        <begin position="141"/>
        <end position="148"/>
    </location>
    <ligand>
        <name>UMP</name>
        <dbReference type="ChEBI" id="CHEBI:57865"/>
    </ligand>
</feature>
<keyword evidence="4 12" id="KW-0963">Cytoplasm</keyword>
<evidence type="ECO:0000256" key="4">
    <source>
        <dbReference type="ARBA" id="ARBA00022490"/>
    </source>
</evidence>
<dbReference type="PANTHER" id="PTHR42833">
    <property type="entry name" value="URIDYLATE KINASE"/>
    <property type="match status" value="1"/>
</dbReference>
<feature type="binding site" evidence="12">
    <location>
        <position position="169"/>
    </location>
    <ligand>
        <name>ATP</name>
        <dbReference type="ChEBI" id="CHEBI:30616"/>
    </ligand>
</feature>
<proteinExistence type="inferred from homology"/>
<keyword evidence="8 12" id="KW-0418">Kinase</keyword>
<keyword evidence="9 12" id="KW-0067">ATP-binding</keyword>
<name>A0A2T5G8W5_9BACL</name>
<feature type="domain" description="Aspartate/glutamate/uridylate kinase" evidence="13">
    <location>
        <begin position="14"/>
        <end position="223"/>
    </location>
</feature>
<dbReference type="GO" id="GO:0044210">
    <property type="term" value="P:'de novo' CTP biosynthetic process"/>
    <property type="evidence" value="ECO:0007669"/>
    <property type="project" value="UniProtKB-UniRule"/>
</dbReference>
<evidence type="ECO:0000256" key="5">
    <source>
        <dbReference type="ARBA" id="ARBA00022533"/>
    </source>
</evidence>
<evidence type="ECO:0000313" key="15">
    <source>
        <dbReference type="Proteomes" id="UP000244016"/>
    </source>
</evidence>
<dbReference type="PIRSF" id="PIRSF005650">
    <property type="entry name" value="Uridylate_kin"/>
    <property type="match status" value="1"/>
</dbReference>
<dbReference type="EMBL" id="PEBW01000002">
    <property type="protein sequence ID" value="PTQ52642.1"/>
    <property type="molecule type" value="Genomic_DNA"/>
</dbReference>
<evidence type="ECO:0000259" key="13">
    <source>
        <dbReference type="Pfam" id="PF00696"/>
    </source>
</evidence>
<comment type="subcellular location">
    <subcellularLocation>
        <location evidence="1 12">Cytoplasm</location>
    </subcellularLocation>
</comment>
<dbReference type="GO" id="GO:0033862">
    <property type="term" value="F:UMP kinase activity"/>
    <property type="evidence" value="ECO:0007669"/>
    <property type="project" value="UniProtKB-EC"/>
</dbReference>
<dbReference type="NCBIfam" id="TIGR02075">
    <property type="entry name" value="pyrH_bact"/>
    <property type="match status" value="1"/>
</dbReference>
<sequence length="253" mass="27406">MGEEERKGTPKFRRVVLKLSGEALAGEKGFGIDPEVLTAVAEEIRGARELGVEIAVVVGGGNFWRGLKGAARGIDRATSDYMGMLATVLNALALQDALERLGVPTRVQTSIEMREVAEPYIRRRAIRHLEKGRVVIFAAGTGNPFFSTDTTAALRAAEIEADVILMGKNRVDGVYTADPTVDPTAQKYDRLTYLDLLNKKLGVMDSTASSLSMETEIPIIVFNLLTPGNIRRILLGEEIGTFIGGDGDVRRSS</sequence>
<evidence type="ECO:0000256" key="12">
    <source>
        <dbReference type="HAMAP-Rule" id="MF_01220"/>
    </source>
</evidence>
<dbReference type="InterPro" id="IPR036393">
    <property type="entry name" value="AceGlu_kinase-like_sf"/>
</dbReference>